<keyword evidence="5" id="KW-0539">Nucleus</keyword>
<keyword evidence="2" id="KW-0805">Transcription regulation</keyword>
<evidence type="ECO:0000256" key="3">
    <source>
        <dbReference type="ARBA" id="ARBA00023125"/>
    </source>
</evidence>
<accession>A0A0D2C8M7</accession>
<evidence type="ECO:0000313" key="7">
    <source>
        <dbReference type="EMBL" id="KIW46172.1"/>
    </source>
</evidence>
<dbReference type="GO" id="GO:0000981">
    <property type="term" value="F:DNA-binding transcription factor activity, RNA polymerase II-specific"/>
    <property type="evidence" value="ECO:0007669"/>
    <property type="project" value="TreeGrafter"/>
</dbReference>
<dbReference type="STRING" id="215243.A0A0D2C8M7"/>
<keyword evidence="8" id="KW-1185">Reference proteome</keyword>
<proteinExistence type="predicted"/>
<dbReference type="AlphaFoldDB" id="A0A0D2C8M7"/>
<dbReference type="GeneID" id="27353933"/>
<feature type="region of interest" description="Disordered" evidence="6">
    <location>
        <begin position="485"/>
        <end position="510"/>
    </location>
</feature>
<sequence>MYSFPRSQMDTTLKLPFNWQMKTHQPNHFPMQSWVVALLTRWRFWNYSDCESSSLSQQFEIPKSYVVSFQKSFHPHIPIIDTAVPIQTINETSPFLFWTIIFLASRYNRNYVHKSNLLVESYSDLVVQTVVKTPLSFHTVQAMLCLCTWPLPVMRQQQDPSSMYSVMAVHAASQLGLPLAADLASRTFVSLQADFRRGMAKTWLECFITSTNLALMNGLTPPLRTPNDLRTIKRMIKFDNLPTKLVVEAEILRCLTKHYDSLVGEMDSFARDTIVQLCDQELDSITARLQCSFDSHLSFIFWMAKLHMYALALVKETQQLKDKQYFEPDTLCSTLQQLAMTTAYRVIDIYCNDLGTPTCNTYDTSLVNQHIAFPKSFFFGVMVATFLLIKYSVLNRSTSTERKAESRRKIQMVHTKLQDYSSHQYTEPGRAASVIEVLCRGSPDTIELGAEIEVGGGASIALNALIAAANLRGKRNLKSHLLQRLNPVSPTSTSDKSQLTADDAGHSTPAKPISEMLEETASLPSDVWNQSFMELLDFNSSTLDFETEDGTYIAHD</sequence>
<dbReference type="InterPro" id="IPR051089">
    <property type="entry name" value="prtT"/>
</dbReference>
<evidence type="ECO:0000256" key="6">
    <source>
        <dbReference type="SAM" id="MobiDB-lite"/>
    </source>
</evidence>
<gene>
    <name evidence="7" type="ORF">PV06_01859</name>
</gene>
<dbReference type="PANTHER" id="PTHR31845:SF21">
    <property type="entry name" value="REGULATORY PROTEIN LEU3"/>
    <property type="match status" value="1"/>
</dbReference>
<reference evidence="7 8" key="1">
    <citation type="submission" date="2015-01" db="EMBL/GenBank/DDBJ databases">
        <title>The Genome Sequence of Exophiala oligosperma CBS72588.</title>
        <authorList>
            <consortium name="The Broad Institute Genomics Platform"/>
            <person name="Cuomo C."/>
            <person name="de Hoog S."/>
            <person name="Gorbushina A."/>
            <person name="Stielow B."/>
            <person name="Teixiera M."/>
            <person name="Abouelleil A."/>
            <person name="Chapman S.B."/>
            <person name="Priest M."/>
            <person name="Young S.K."/>
            <person name="Wortman J."/>
            <person name="Nusbaum C."/>
            <person name="Birren B."/>
        </authorList>
    </citation>
    <scope>NUCLEOTIDE SEQUENCE [LARGE SCALE GENOMIC DNA]</scope>
    <source>
        <strain evidence="7 8">CBS 72588</strain>
    </source>
</reference>
<evidence type="ECO:0000313" key="8">
    <source>
        <dbReference type="Proteomes" id="UP000053342"/>
    </source>
</evidence>
<dbReference type="RefSeq" id="XP_016266388.1">
    <property type="nucleotide sequence ID" value="XM_016402491.1"/>
</dbReference>
<keyword evidence="4" id="KW-0804">Transcription</keyword>
<evidence type="ECO:0000256" key="1">
    <source>
        <dbReference type="ARBA" id="ARBA00004123"/>
    </source>
</evidence>
<dbReference type="Proteomes" id="UP000053342">
    <property type="component" value="Unassembled WGS sequence"/>
</dbReference>
<dbReference type="GO" id="GO:0000976">
    <property type="term" value="F:transcription cis-regulatory region binding"/>
    <property type="evidence" value="ECO:0007669"/>
    <property type="project" value="TreeGrafter"/>
</dbReference>
<evidence type="ECO:0000256" key="5">
    <source>
        <dbReference type="ARBA" id="ARBA00023242"/>
    </source>
</evidence>
<evidence type="ECO:0008006" key="9">
    <source>
        <dbReference type="Google" id="ProtNLM"/>
    </source>
</evidence>
<evidence type="ECO:0000256" key="2">
    <source>
        <dbReference type="ARBA" id="ARBA00023015"/>
    </source>
</evidence>
<dbReference type="PANTHER" id="PTHR31845">
    <property type="entry name" value="FINGER DOMAIN PROTEIN, PUTATIVE-RELATED"/>
    <property type="match status" value="1"/>
</dbReference>
<evidence type="ECO:0000256" key="4">
    <source>
        <dbReference type="ARBA" id="ARBA00023163"/>
    </source>
</evidence>
<feature type="compositionally biased region" description="Polar residues" evidence="6">
    <location>
        <begin position="486"/>
        <end position="500"/>
    </location>
</feature>
<comment type="subcellular location">
    <subcellularLocation>
        <location evidence="1">Nucleus</location>
    </subcellularLocation>
</comment>
<dbReference type="GO" id="GO:0005634">
    <property type="term" value="C:nucleus"/>
    <property type="evidence" value="ECO:0007669"/>
    <property type="project" value="UniProtKB-SubCell"/>
</dbReference>
<dbReference type="VEuPathDB" id="FungiDB:PV06_01859"/>
<dbReference type="OrthoDB" id="3163292at2759"/>
<organism evidence="7 8">
    <name type="scientific">Exophiala oligosperma</name>
    <dbReference type="NCBI Taxonomy" id="215243"/>
    <lineage>
        <taxon>Eukaryota</taxon>
        <taxon>Fungi</taxon>
        <taxon>Dikarya</taxon>
        <taxon>Ascomycota</taxon>
        <taxon>Pezizomycotina</taxon>
        <taxon>Eurotiomycetes</taxon>
        <taxon>Chaetothyriomycetidae</taxon>
        <taxon>Chaetothyriales</taxon>
        <taxon>Herpotrichiellaceae</taxon>
        <taxon>Exophiala</taxon>
    </lineage>
</organism>
<dbReference type="CDD" id="cd12148">
    <property type="entry name" value="fungal_TF_MHR"/>
    <property type="match status" value="1"/>
</dbReference>
<dbReference type="HOGENOM" id="CLU_011455_3_1_1"/>
<dbReference type="EMBL" id="KN847333">
    <property type="protein sequence ID" value="KIW46172.1"/>
    <property type="molecule type" value="Genomic_DNA"/>
</dbReference>
<protein>
    <recommendedName>
        <fullName evidence="9">Transcription factor domain-containing protein</fullName>
    </recommendedName>
</protein>
<name>A0A0D2C8M7_9EURO</name>
<keyword evidence="3" id="KW-0238">DNA-binding</keyword>